<protein>
    <recommendedName>
        <fullName evidence="4">F-box domain-containing protein</fullName>
    </recommendedName>
</protein>
<accession>A0A5D3ASS3</accession>
<evidence type="ECO:0000313" key="2">
    <source>
        <dbReference type="EMBL" id="TYJ53872.1"/>
    </source>
</evidence>
<evidence type="ECO:0000256" key="1">
    <source>
        <dbReference type="SAM" id="MobiDB-lite"/>
    </source>
</evidence>
<feature type="region of interest" description="Disordered" evidence="1">
    <location>
        <begin position="405"/>
        <end position="451"/>
    </location>
</feature>
<proteinExistence type="predicted"/>
<keyword evidence="3" id="KW-1185">Reference proteome</keyword>
<comment type="caution">
    <text evidence="2">The sequence shown here is derived from an EMBL/GenBank/DDBJ whole genome shotgun (WGS) entry which is preliminary data.</text>
</comment>
<organism evidence="2 3">
    <name type="scientific">Cryptococcus floricola</name>
    <dbReference type="NCBI Taxonomy" id="2591691"/>
    <lineage>
        <taxon>Eukaryota</taxon>
        <taxon>Fungi</taxon>
        <taxon>Dikarya</taxon>
        <taxon>Basidiomycota</taxon>
        <taxon>Agaricomycotina</taxon>
        <taxon>Tremellomycetes</taxon>
        <taxon>Tremellales</taxon>
        <taxon>Cryptococcaceae</taxon>
        <taxon>Cryptococcus</taxon>
    </lineage>
</organism>
<name>A0A5D3ASS3_9TREE</name>
<evidence type="ECO:0008006" key="4">
    <source>
        <dbReference type="Google" id="ProtNLM"/>
    </source>
</evidence>
<sequence>MLLRNRQYTAKPPYKISKKRSTAAHPHAEDVPTSPLPNFFTRLPPEIGAMIYDQIKLSASKSDIINLCCTSETTYLTFISVLYESVKLSVRNVRAFFGDLCNDQPVSILCPRPGMDAEVLQRCLPLVSSRLLRKFITFNPYIQLVTLGFESPSPELLQSTSCLFKKILLCRFIKTIIIEDLTACHLFRHFSDLVYKRFRRFPFYEPEESVYPAIEFGFEHVEWLVFSKSFTEDVEKQWYDGGAAMRTERWYWAEVTVRHVAPRRVCAWAFTDDRAHMVSELGVGWTSNRPQLKQFVLHNAHFCTELFPLPAEHIEYYLQPEKAGCSHLQSISNGLPYMFAVPGTDRHHDIHGIRRLEIHNASITQQQVVDILDRSHDPASKAWNQWKGTLVVDGKGSPAKSCDGFPALSSRRISSSPTPSPGMPPRKRKHPGKLPTRASKRLRAADSHHQGNVPISAPLPNFFTRLPPEVSIIIYHHIKVSSSRSDIISLCCTSETAYFTFIPILYDTVRLSDRNVRSFFGDLCTSEFYYQPVSILCPRPGLDPEVVQSTMPYVSLRLLRKFVNFNPYFQLLAVDRFNATPPTAQQLESASSLFKKVMLCLFIKKIIIEDLAACQAIRNFCCLVNFYFVNYPFYEPEKEETTMVYGSFAFENVDWLLLGEGVTKDMEACSDHGVLAQTTMESVRQMLQDVAPCRVCAWPFTDVQTHSIFDLGLVWRGRDDNIEDWYTVFSASHLVR</sequence>
<dbReference type="Proteomes" id="UP000322245">
    <property type="component" value="Unassembled WGS sequence"/>
</dbReference>
<reference evidence="2 3" key="1">
    <citation type="submission" date="2017-05" db="EMBL/GenBank/DDBJ databases">
        <title>The Genome Sequence of Tsuchiyaea wingfieldii DSM 27421.</title>
        <authorList>
            <person name="Cuomo C."/>
            <person name="Passer A."/>
            <person name="Billmyre B."/>
            <person name="Heitman J."/>
        </authorList>
    </citation>
    <scope>NUCLEOTIDE SEQUENCE [LARGE SCALE GENOMIC DNA]</scope>
    <source>
        <strain evidence="2 3">DSM 27421</strain>
    </source>
</reference>
<feature type="compositionally biased region" description="Basic residues" evidence="1">
    <location>
        <begin position="425"/>
        <end position="442"/>
    </location>
</feature>
<gene>
    <name evidence="2" type="ORF">B9479_005493</name>
</gene>
<dbReference type="AlphaFoldDB" id="A0A5D3ASS3"/>
<evidence type="ECO:0000313" key="3">
    <source>
        <dbReference type="Proteomes" id="UP000322245"/>
    </source>
</evidence>
<feature type="region of interest" description="Disordered" evidence="1">
    <location>
        <begin position="15"/>
        <end position="35"/>
    </location>
</feature>
<dbReference type="EMBL" id="NIDF01000075">
    <property type="protein sequence ID" value="TYJ53872.1"/>
    <property type="molecule type" value="Genomic_DNA"/>
</dbReference>